<feature type="region of interest" description="Disordered" evidence="1">
    <location>
        <begin position="25"/>
        <end position="48"/>
    </location>
</feature>
<evidence type="ECO:0000313" key="3">
    <source>
        <dbReference type="EnsemblMetazoa" id="ISCW004314-PA"/>
    </source>
</evidence>
<keyword evidence="4" id="KW-1185">Reference proteome</keyword>
<evidence type="ECO:0000256" key="1">
    <source>
        <dbReference type="SAM" id="MobiDB-lite"/>
    </source>
</evidence>
<protein>
    <submittedName>
        <fullName evidence="2 3">Uncharacterized protein</fullName>
    </submittedName>
</protein>
<dbReference type="EMBL" id="ABJB010541771">
    <property type="status" value="NOT_ANNOTATED_CDS"/>
    <property type="molecule type" value="Genomic_DNA"/>
</dbReference>
<accession>B7PER1</accession>
<organism>
    <name type="scientific">Ixodes scapularis</name>
    <name type="common">Black-legged tick</name>
    <name type="synonym">Deer tick</name>
    <dbReference type="NCBI Taxonomy" id="6945"/>
    <lineage>
        <taxon>Eukaryota</taxon>
        <taxon>Metazoa</taxon>
        <taxon>Ecdysozoa</taxon>
        <taxon>Arthropoda</taxon>
        <taxon>Chelicerata</taxon>
        <taxon>Arachnida</taxon>
        <taxon>Acari</taxon>
        <taxon>Parasitiformes</taxon>
        <taxon>Ixodida</taxon>
        <taxon>Ixodoidea</taxon>
        <taxon>Ixodidae</taxon>
        <taxon>Ixodinae</taxon>
        <taxon>Ixodes</taxon>
    </lineage>
</organism>
<sequence>MRKSVEQMTMFLQKHCSSRVLEMDTRRTGDHGHSLPTAATRTSASRPEMDEYDTVMKKDLGRGKHAVEQFN</sequence>
<dbReference type="VEuPathDB" id="VectorBase:ISCI004314"/>
<reference evidence="3" key="2">
    <citation type="submission" date="2020-05" db="UniProtKB">
        <authorList>
            <consortium name="EnsemblMetazoa"/>
        </authorList>
    </citation>
    <scope>IDENTIFICATION</scope>
    <source>
        <strain evidence="3">wikel</strain>
    </source>
</reference>
<evidence type="ECO:0000313" key="2">
    <source>
        <dbReference type="EMBL" id="EEC05083.1"/>
    </source>
</evidence>
<dbReference type="EMBL" id="DS697154">
    <property type="protein sequence ID" value="EEC05083.1"/>
    <property type="molecule type" value="Genomic_DNA"/>
</dbReference>
<dbReference type="InParanoid" id="B7PER1"/>
<dbReference type="HOGENOM" id="CLU_2742861_0_0_1"/>
<gene>
    <name evidence="2" type="ORF">IscW_ISCW004314</name>
</gene>
<reference evidence="2 4" key="1">
    <citation type="submission" date="2008-03" db="EMBL/GenBank/DDBJ databases">
        <title>Annotation of Ixodes scapularis.</title>
        <authorList>
            <consortium name="Ixodes scapularis Genome Project Consortium"/>
            <person name="Caler E."/>
            <person name="Hannick L.I."/>
            <person name="Bidwell S."/>
            <person name="Joardar V."/>
            <person name="Thiagarajan M."/>
            <person name="Amedeo P."/>
            <person name="Galinsky K.J."/>
            <person name="Schobel S."/>
            <person name="Inman J."/>
            <person name="Hostetler J."/>
            <person name="Miller J."/>
            <person name="Hammond M."/>
            <person name="Megy K."/>
            <person name="Lawson D."/>
            <person name="Kodira C."/>
            <person name="Sutton G."/>
            <person name="Meyer J."/>
            <person name="Hill C.A."/>
            <person name="Birren B."/>
            <person name="Nene V."/>
            <person name="Collins F."/>
            <person name="Alarcon-Chaidez F."/>
            <person name="Wikel S."/>
            <person name="Strausberg R."/>
        </authorList>
    </citation>
    <scope>NUCLEOTIDE SEQUENCE [LARGE SCALE GENOMIC DNA]</scope>
    <source>
        <strain evidence="4">Wikel</strain>
        <strain evidence="2">Wikel colony</strain>
    </source>
</reference>
<evidence type="ECO:0000313" key="4">
    <source>
        <dbReference type="Proteomes" id="UP000001555"/>
    </source>
</evidence>
<dbReference type="EnsemblMetazoa" id="ISCW004314-RA">
    <property type="protein sequence ID" value="ISCW004314-PA"/>
    <property type="gene ID" value="ISCW004314"/>
</dbReference>
<dbReference type="PaxDb" id="6945-B7PER1"/>
<dbReference type="AlphaFoldDB" id="B7PER1"/>
<proteinExistence type="predicted"/>
<name>B7PER1_IXOSC</name>
<dbReference type="Proteomes" id="UP000001555">
    <property type="component" value="Unassembled WGS sequence"/>
</dbReference>
<dbReference type="VEuPathDB" id="VectorBase:ISCW004314"/>